<dbReference type="PATRIC" id="fig|1123269.5.peg.3731"/>
<dbReference type="InterPro" id="IPR037066">
    <property type="entry name" value="Plug_dom_sf"/>
</dbReference>
<dbReference type="Proteomes" id="UP000018851">
    <property type="component" value="Chromosome"/>
</dbReference>
<evidence type="ECO:0000256" key="7">
    <source>
        <dbReference type="ARBA" id="ARBA00023237"/>
    </source>
</evidence>
<dbReference type="Gene3D" id="2.170.130.10">
    <property type="entry name" value="TonB-dependent receptor, plug domain"/>
    <property type="match status" value="1"/>
</dbReference>
<accession>W0AGT8</accession>
<keyword evidence="2 8" id="KW-0813">Transport</keyword>
<evidence type="ECO:0000256" key="8">
    <source>
        <dbReference type="PROSITE-ProRule" id="PRU01360"/>
    </source>
</evidence>
<dbReference type="PANTHER" id="PTHR47234">
    <property type="match status" value="1"/>
</dbReference>
<evidence type="ECO:0000256" key="4">
    <source>
        <dbReference type="ARBA" id="ARBA00022692"/>
    </source>
</evidence>
<dbReference type="InterPro" id="IPR039426">
    <property type="entry name" value="TonB-dep_rcpt-like"/>
</dbReference>
<keyword evidence="7 8" id="KW-0998">Cell outer membrane</keyword>
<dbReference type="InterPro" id="IPR000531">
    <property type="entry name" value="Beta-barrel_TonB"/>
</dbReference>
<evidence type="ECO:0000259" key="11">
    <source>
        <dbReference type="Pfam" id="PF07715"/>
    </source>
</evidence>
<keyword evidence="3 8" id="KW-1134">Transmembrane beta strand</keyword>
<reference evidence="12 13" key="1">
    <citation type="submission" date="2013-07" db="EMBL/GenBank/DDBJ databases">
        <title>Completed genome of Sphingomonas sanxanigenens NX02.</title>
        <authorList>
            <person name="Ma T."/>
            <person name="Huang H."/>
            <person name="Wu M."/>
            <person name="Li X."/>
            <person name="Li G."/>
        </authorList>
    </citation>
    <scope>NUCLEOTIDE SEQUENCE [LARGE SCALE GENOMIC DNA]</scope>
    <source>
        <strain evidence="12 13">NX02</strain>
    </source>
</reference>
<dbReference type="Pfam" id="PF00593">
    <property type="entry name" value="TonB_dep_Rec_b-barrel"/>
    <property type="match status" value="1"/>
</dbReference>
<keyword evidence="6 8" id="KW-0472">Membrane</keyword>
<dbReference type="EMBL" id="CP006644">
    <property type="protein sequence ID" value="AHE55478.1"/>
    <property type="molecule type" value="Genomic_DNA"/>
</dbReference>
<dbReference type="AlphaFoldDB" id="W0AGT8"/>
<comment type="subcellular location">
    <subcellularLocation>
        <location evidence="1 8">Cell outer membrane</location>
        <topology evidence="1 8">Multi-pass membrane protein</topology>
    </subcellularLocation>
</comment>
<evidence type="ECO:0000313" key="13">
    <source>
        <dbReference type="Proteomes" id="UP000018851"/>
    </source>
</evidence>
<dbReference type="eggNOG" id="COG4771">
    <property type="taxonomic scope" value="Bacteria"/>
</dbReference>
<keyword evidence="13" id="KW-1185">Reference proteome</keyword>
<dbReference type="InterPro" id="IPR036942">
    <property type="entry name" value="Beta-barrel_TonB_sf"/>
</dbReference>
<evidence type="ECO:0000313" key="12">
    <source>
        <dbReference type="EMBL" id="AHE55478.1"/>
    </source>
</evidence>
<evidence type="ECO:0000256" key="1">
    <source>
        <dbReference type="ARBA" id="ARBA00004571"/>
    </source>
</evidence>
<organism evidence="12 13">
    <name type="scientific">Sphingomonas sanxanigenens DSM 19645 = NX02</name>
    <dbReference type="NCBI Taxonomy" id="1123269"/>
    <lineage>
        <taxon>Bacteria</taxon>
        <taxon>Pseudomonadati</taxon>
        <taxon>Pseudomonadota</taxon>
        <taxon>Alphaproteobacteria</taxon>
        <taxon>Sphingomonadales</taxon>
        <taxon>Sphingomonadaceae</taxon>
        <taxon>Sphingomonas</taxon>
    </lineage>
</organism>
<feature type="domain" description="TonB-dependent receptor plug" evidence="11">
    <location>
        <begin position="32"/>
        <end position="150"/>
    </location>
</feature>
<dbReference type="PROSITE" id="PS52016">
    <property type="entry name" value="TONB_DEPENDENT_REC_3"/>
    <property type="match status" value="1"/>
</dbReference>
<evidence type="ECO:0000256" key="2">
    <source>
        <dbReference type="ARBA" id="ARBA00022448"/>
    </source>
</evidence>
<dbReference type="SUPFAM" id="SSF56935">
    <property type="entry name" value="Porins"/>
    <property type="match status" value="1"/>
</dbReference>
<dbReference type="InterPro" id="IPR012910">
    <property type="entry name" value="Plug_dom"/>
</dbReference>
<name>W0AGT8_9SPHN</name>
<dbReference type="RefSeq" id="WP_245648637.1">
    <property type="nucleotide sequence ID" value="NZ_CP006644.1"/>
</dbReference>
<keyword evidence="5 9" id="KW-0798">TonB box</keyword>
<proteinExistence type="inferred from homology"/>
<protein>
    <recommendedName>
        <fullName evidence="14">TonB-dependent receptor</fullName>
    </recommendedName>
</protein>
<comment type="similarity">
    <text evidence="8 9">Belongs to the TonB-dependent receptor family.</text>
</comment>
<dbReference type="GO" id="GO:0009279">
    <property type="term" value="C:cell outer membrane"/>
    <property type="evidence" value="ECO:0007669"/>
    <property type="project" value="UniProtKB-SubCell"/>
</dbReference>
<dbReference type="HOGENOM" id="CLU_010745_0_0_5"/>
<dbReference type="PANTHER" id="PTHR47234:SF2">
    <property type="entry name" value="TONB-DEPENDENT RECEPTOR"/>
    <property type="match status" value="1"/>
</dbReference>
<sequence>MAQEAESITEPQASASGDIVVTGSRLVRSDLTAPSPVTVVGESEIKSSGNVSLEKTLNEFPQLASGNNSAANIGGGSGVLTVNLRGLNQPGAQSPSSSRSLVLVNGRRFIPANSGGEVDLASIPDALIKRVEIITGGASAVYGSDAIAGAVNFILDDAFEGVEMAAQTGITGRGDAASYKLDLTYGASTGDGRGNVTVAATWAKQEPFFQSSRAYSRTPLAEINGALTYSGSGNIPGTRIGLSQAQRDQLVGVNVTPTAACPNITGIRFGENGAPLPYCQPQDTYNYAPLNYLQRPQERRSVSALTHYDVGDHITAYGEAFYINSKNDSRLAPDSFAPVTPGAASQTLLVPNYATNPGLPAAVRDFFAANAAIFDADGDGTASIVGAGRRADELGTRNSFYERNQLAFTGGVRGDFDMIGHNWRWDAFYQYQRNRTDTRAEGVISQTRLSLGLDTVTNGAGQVVCRTQILGCVPVNIFGLNAISPEAGVFLTPIRRSEDEFVRQVAGASISGTLLELPAGPVAVALGTEYRKDRYAFTPSAQDLAGEYGTGSQTALSGSFDVKEVFGEIRVPILGDMPFIDTLAFEGAARYSDYSTVGGVFTWKAGGEYAPVDWIRIRGAYNVAIRAPNIGELYSARSIGYVGGADPCARTSATSDTRSAAVKAICVATGVPAGDIDNFYQSALGMNQETGGNPNLIEETSKTYTIGGVISPPFLRGLNITVDYYNIRIDDAVASINNIQTLNDCLANGDINSSTCQAIRRLPNGQIDYVMVNLQNIGSIKARGLDAQVDYRTSLPTFFGEDANLSLQGVASWMFERSIQTLSTAEPLDCAGHYGGGCSQGNGGFIIPDFKLNVNASYNNGPFTLRAQGRMVGAITPYKTVTTSIGKLDPVWYFDLSTNYEVSENFTFFGGVDNVFDKQPPILGTTYVGDANVDISLYDLMGVRFFAGARVKF</sequence>
<evidence type="ECO:0008006" key="14">
    <source>
        <dbReference type="Google" id="ProtNLM"/>
    </source>
</evidence>
<evidence type="ECO:0000259" key="10">
    <source>
        <dbReference type="Pfam" id="PF00593"/>
    </source>
</evidence>
<evidence type="ECO:0000256" key="5">
    <source>
        <dbReference type="ARBA" id="ARBA00023077"/>
    </source>
</evidence>
<feature type="domain" description="TonB-dependent receptor-like beta-barrel" evidence="10">
    <location>
        <begin position="389"/>
        <end position="915"/>
    </location>
</feature>
<evidence type="ECO:0000256" key="9">
    <source>
        <dbReference type="RuleBase" id="RU003357"/>
    </source>
</evidence>
<evidence type="ECO:0000256" key="6">
    <source>
        <dbReference type="ARBA" id="ARBA00023136"/>
    </source>
</evidence>
<evidence type="ECO:0000256" key="3">
    <source>
        <dbReference type="ARBA" id="ARBA00022452"/>
    </source>
</evidence>
<dbReference type="STRING" id="1123269.NX02_19070"/>
<keyword evidence="4 8" id="KW-0812">Transmembrane</keyword>
<dbReference type="KEGG" id="ssan:NX02_19070"/>
<dbReference type="Gene3D" id="2.40.170.20">
    <property type="entry name" value="TonB-dependent receptor, beta-barrel domain"/>
    <property type="match status" value="1"/>
</dbReference>
<dbReference type="Pfam" id="PF07715">
    <property type="entry name" value="Plug"/>
    <property type="match status" value="1"/>
</dbReference>
<gene>
    <name evidence="12" type="ORF">NX02_19070</name>
</gene>